<protein>
    <submittedName>
        <fullName evidence="1">Uncharacterized protein</fullName>
    </submittedName>
</protein>
<dbReference type="EMBL" id="MU394308">
    <property type="protein sequence ID" value="KAI6087358.1"/>
    <property type="molecule type" value="Genomic_DNA"/>
</dbReference>
<sequence length="295" mass="32560">MGEVNEYGSFGEGDIVEHVDATVKSVVHFASNVQDSLDGIRDNTKSLYWWTSILVGICLGLFLLAQLVRLRHELQTITQYQELFMRMWEDDRRREDERHEEEKRERQIEERNRRARAAARQYRGGRGGGTAGRDEGASSSNVNTSPKTPTRGRGFLGSSASGASQAEAQEENTTGLSFDDPLDLTTPPPEPAQSEDALADMDDIPGTPNSDSNVDVAPKALEEYMSPFGDPLSKSPRFQSLVRDQIFTSYPSVKRAPAPPSHGPSAFSSSINSNPKAKSQPKRVVFFSHNQAEAT</sequence>
<proteinExistence type="predicted"/>
<comment type="caution">
    <text evidence="1">The sequence shown here is derived from an EMBL/GenBank/DDBJ whole genome shotgun (WGS) entry which is preliminary data.</text>
</comment>
<evidence type="ECO:0000313" key="1">
    <source>
        <dbReference type="EMBL" id="KAI6087358.1"/>
    </source>
</evidence>
<reference evidence="1 2" key="1">
    <citation type="journal article" date="2022" name="New Phytol.">
        <title>Ecological generalism drives hyperdiversity of secondary metabolite gene clusters in xylarialean endophytes.</title>
        <authorList>
            <person name="Franco M.E.E."/>
            <person name="Wisecaver J.H."/>
            <person name="Arnold A.E."/>
            <person name="Ju Y.M."/>
            <person name="Slot J.C."/>
            <person name="Ahrendt S."/>
            <person name="Moore L.P."/>
            <person name="Eastman K.E."/>
            <person name="Scott K."/>
            <person name="Konkel Z."/>
            <person name="Mondo S.J."/>
            <person name="Kuo A."/>
            <person name="Hayes R.D."/>
            <person name="Haridas S."/>
            <person name="Andreopoulos B."/>
            <person name="Riley R."/>
            <person name="LaButti K."/>
            <person name="Pangilinan J."/>
            <person name="Lipzen A."/>
            <person name="Amirebrahimi M."/>
            <person name="Yan J."/>
            <person name="Adam C."/>
            <person name="Keymanesh K."/>
            <person name="Ng V."/>
            <person name="Louie K."/>
            <person name="Northen T."/>
            <person name="Drula E."/>
            <person name="Henrissat B."/>
            <person name="Hsieh H.M."/>
            <person name="Youens-Clark K."/>
            <person name="Lutzoni F."/>
            <person name="Miadlikowska J."/>
            <person name="Eastwood D.C."/>
            <person name="Hamelin R.C."/>
            <person name="Grigoriev I.V."/>
            <person name="U'Ren J.M."/>
        </authorList>
    </citation>
    <scope>NUCLEOTIDE SEQUENCE [LARGE SCALE GENOMIC DNA]</scope>
    <source>
        <strain evidence="1 2">ER1909</strain>
    </source>
</reference>
<organism evidence="1 2">
    <name type="scientific">Hypoxylon rubiginosum</name>
    <dbReference type="NCBI Taxonomy" id="110542"/>
    <lineage>
        <taxon>Eukaryota</taxon>
        <taxon>Fungi</taxon>
        <taxon>Dikarya</taxon>
        <taxon>Ascomycota</taxon>
        <taxon>Pezizomycotina</taxon>
        <taxon>Sordariomycetes</taxon>
        <taxon>Xylariomycetidae</taxon>
        <taxon>Xylariales</taxon>
        <taxon>Hypoxylaceae</taxon>
        <taxon>Hypoxylon</taxon>
    </lineage>
</organism>
<dbReference type="Proteomes" id="UP001497680">
    <property type="component" value="Unassembled WGS sequence"/>
</dbReference>
<name>A0ACC0D3N8_9PEZI</name>
<keyword evidence="2" id="KW-1185">Reference proteome</keyword>
<gene>
    <name evidence="1" type="ORF">F4821DRAFT_106589</name>
</gene>
<evidence type="ECO:0000313" key="2">
    <source>
        <dbReference type="Proteomes" id="UP001497680"/>
    </source>
</evidence>
<accession>A0ACC0D3N8</accession>